<dbReference type="InterPro" id="IPR033810">
    <property type="entry name" value="Carboxypeptidase_T"/>
</dbReference>
<evidence type="ECO:0000256" key="7">
    <source>
        <dbReference type="ARBA" id="ARBA00022801"/>
    </source>
</evidence>
<evidence type="ECO:0000256" key="5">
    <source>
        <dbReference type="ARBA" id="ARBA00022723"/>
    </source>
</evidence>
<keyword evidence="6 15" id="KW-0732">Signal</keyword>
<gene>
    <name evidence="17" type="ORF">BJ999_002081</name>
</gene>
<reference evidence="17 18" key="1">
    <citation type="submission" date="2020-07" db="EMBL/GenBank/DDBJ databases">
        <title>Sequencing the genomes of 1000 actinobacteria strains.</title>
        <authorList>
            <person name="Klenk H.-P."/>
        </authorList>
    </citation>
    <scope>NUCLEOTIDE SEQUENCE [LARGE SCALE GENOMIC DNA]</scope>
    <source>
        <strain evidence="17 18">DSM 43461</strain>
    </source>
</reference>
<dbReference type="Gene3D" id="3.40.630.10">
    <property type="entry name" value="Zn peptidases"/>
    <property type="match status" value="1"/>
</dbReference>
<evidence type="ECO:0000256" key="9">
    <source>
        <dbReference type="ARBA" id="ARBA00023049"/>
    </source>
</evidence>
<dbReference type="RefSeq" id="WP_179833112.1">
    <property type="nucleotide sequence ID" value="NZ_BMRD01000014.1"/>
</dbReference>
<dbReference type="FunFam" id="3.40.630.10:FF:000084">
    <property type="entry name" value="Carboxypeptidase B2"/>
    <property type="match status" value="1"/>
</dbReference>
<comment type="caution">
    <text evidence="17">The sequence shown here is derived from an EMBL/GenBank/DDBJ whole genome shotgun (WGS) entry which is preliminary data.</text>
</comment>
<feature type="signal peptide" evidence="15">
    <location>
        <begin position="1"/>
        <end position="32"/>
    </location>
</feature>
<evidence type="ECO:0000313" key="18">
    <source>
        <dbReference type="Proteomes" id="UP000591272"/>
    </source>
</evidence>
<comment type="function">
    <text evidence="11">Carboxypeptidase that possesses the specificities of both mammalian Cpase A and B. Thus shows broad substrate specificity, being able to cleave Cbz-Gly-Leu, Cbz-Gly-Val, Cbz-Gly-Phe, Cbz-Gly-Lys and Bz-Gly-Arg in vitro.</text>
</comment>
<dbReference type="GO" id="GO:0008270">
    <property type="term" value="F:zinc ion binding"/>
    <property type="evidence" value="ECO:0007669"/>
    <property type="project" value="InterPro"/>
</dbReference>
<dbReference type="EC" id="3.4.17.18" evidence="12"/>
<keyword evidence="18" id="KW-1185">Reference proteome</keyword>
<dbReference type="GO" id="GO:0004181">
    <property type="term" value="F:metallocarboxypeptidase activity"/>
    <property type="evidence" value="ECO:0007669"/>
    <property type="project" value="InterPro"/>
</dbReference>
<name>A0A7Y9KBW5_9ACTN</name>
<keyword evidence="7" id="KW-0378">Hydrolase</keyword>
<evidence type="ECO:0000256" key="4">
    <source>
        <dbReference type="ARBA" id="ARBA00022670"/>
    </source>
</evidence>
<dbReference type="GO" id="GO:0006508">
    <property type="term" value="P:proteolysis"/>
    <property type="evidence" value="ECO:0007669"/>
    <property type="project" value="UniProtKB-KW"/>
</dbReference>
<feature type="domain" description="Peptidase M14" evidence="16">
    <location>
        <begin position="109"/>
        <end position="410"/>
    </location>
</feature>
<evidence type="ECO:0000256" key="1">
    <source>
        <dbReference type="ARBA" id="ARBA00001947"/>
    </source>
</evidence>
<feature type="chain" id="PRO_5031001932" description="Zinc carboxypeptidase" evidence="15">
    <location>
        <begin position="33"/>
        <end position="426"/>
    </location>
</feature>
<evidence type="ECO:0000256" key="8">
    <source>
        <dbReference type="ARBA" id="ARBA00022833"/>
    </source>
</evidence>
<keyword evidence="5" id="KW-0479">Metal-binding</keyword>
<evidence type="ECO:0000256" key="3">
    <source>
        <dbReference type="ARBA" id="ARBA00022645"/>
    </source>
</evidence>
<dbReference type="PROSITE" id="PS52035">
    <property type="entry name" value="PEPTIDASE_M14"/>
    <property type="match status" value="1"/>
</dbReference>
<evidence type="ECO:0000256" key="10">
    <source>
        <dbReference type="ARBA" id="ARBA00050859"/>
    </source>
</evidence>
<dbReference type="InterPro" id="IPR000834">
    <property type="entry name" value="Peptidase_M14"/>
</dbReference>
<organism evidence="17 18">
    <name type="scientific">Actinomadura citrea</name>
    <dbReference type="NCBI Taxonomy" id="46158"/>
    <lineage>
        <taxon>Bacteria</taxon>
        <taxon>Bacillati</taxon>
        <taxon>Actinomycetota</taxon>
        <taxon>Actinomycetes</taxon>
        <taxon>Streptosporangiales</taxon>
        <taxon>Thermomonosporaceae</taxon>
        <taxon>Actinomadura</taxon>
    </lineage>
</organism>
<keyword evidence="9" id="KW-0482">Metalloprotease</keyword>
<dbReference type="InterPro" id="IPR057246">
    <property type="entry name" value="CARBOXYPEPT_ZN_1"/>
</dbReference>
<evidence type="ECO:0000256" key="13">
    <source>
        <dbReference type="ARBA" id="ARBA00074273"/>
    </source>
</evidence>
<evidence type="ECO:0000256" key="11">
    <source>
        <dbReference type="ARBA" id="ARBA00055464"/>
    </source>
</evidence>
<dbReference type="EMBL" id="JACCBT010000001">
    <property type="protein sequence ID" value="NYE11785.1"/>
    <property type="molecule type" value="Genomic_DNA"/>
</dbReference>
<evidence type="ECO:0000256" key="12">
    <source>
        <dbReference type="ARBA" id="ARBA00066554"/>
    </source>
</evidence>
<evidence type="ECO:0000256" key="15">
    <source>
        <dbReference type="SAM" id="SignalP"/>
    </source>
</evidence>
<comment type="cofactor">
    <cofactor evidence="1">
        <name>Zn(2+)</name>
        <dbReference type="ChEBI" id="CHEBI:29105"/>
    </cofactor>
</comment>
<protein>
    <recommendedName>
        <fullName evidence="13">Zinc carboxypeptidase</fullName>
        <ecNumber evidence="12">3.4.17.18</ecNumber>
    </recommendedName>
</protein>
<feature type="active site" description="Proton donor/acceptor" evidence="14">
    <location>
        <position position="379"/>
    </location>
</feature>
<proteinExistence type="inferred from homology"/>
<evidence type="ECO:0000256" key="6">
    <source>
        <dbReference type="ARBA" id="ARBA00022729"/>
    </source>
</evidence>
<dbReference type="GO" id="GO:0005615">
    <property type="term" value="C:extracellular space"/>
    <property type="evidence" value="ECO:0007669"/>
    <property type="project" value="TreeGrafter"/>
</dbReference>
<dbReference type="Proteomes" id="UP000591272">
    <property type="component" value="Unassembled WGS sequence"/>
</dbReference>
<keyword evidence="3" id="KW-0121">Carboxypeptidase</keyword>
<evidence type="ECO:0000313" key="17">
    <source>
        <dbReference type="EMBL" id="NYE11785.1"/>
    </source>
</evidence>
<dbReference type="AlphaFoldDB" id="A0A7Y9KBW5"/>
<dbReference type="SMART" id="SM00631">
    <property type="entry name" value="Zn_pept"/>
    <property type="match status" value="1"/>
</dbReference>
<dbReference type="CDD" id="cd03859">
    <property type="entry name" value="M14_CPT"/>
    <property type="match status" value="1"/>
</dbReference>
<dbReference type="PANTHER" id="PTHR11705">
    <property type="entry name" value="PROTEASE FAMILY M14 CARBOXYPEPTIDASE A,B"/>
    <property type="match status" value="1"/>
</dbReference>
<dbReference type="SUPFAM" id="SSF53187">
    <property type="entry name" value="Zn-dependent exopeptidases"/>
    <property type="match status" value="1"/>
</dbReference>
<dbReference type="Pfam" id="PF00246">
    <property type="entry name" value="Peptidase_M14"/>
    <property type="match status" value="1"/>
</dbReference>
<accession>A0A7Y9KBW5</accession>
<keyword evidence="4" id="KW-0645">Protease</keyword>
<dbReference type="PROSITE" id="PS00132">
    <property type="entry name" value="CARBOXYPEPT_ZN_1"/>
    <property type="match status" value="1"/>
</dbReference>
<dbReference type="PRINTS" id="PR00765">
    <property type="entry name" value="CRBOXYPTASEA"/>
</dbReference>
<evidence type="ECO:0000259" key="16">
    <source>
        <dbReference type="PROSITE" id="PS52035"/>
    </source>
</evidence>
<sequence>MTSPRRLRSLLAVPSALVLALAGLTAPSAASAPGPETAGQYVVTGLRTGQQRSLVARTGAAIGAVRAGGLEISAIPSEVRAIRRLGFAVRPAPVQTANPSAAPSTAATSYHTFAEMRQEVDSVVAAHPQIARQFVVGKSYQGRDIVGVKISDNVATDENEPEVLIIANIHARERLTAEQALDYIGQLTTGYGSDSRITNLVNAREIYVMPMVNPDGQVYDMTSDTQPGRMWRKNRQPNSTSTGTDLNRNFAYKWGCCGGSSGNGSSETYRGTGPESAVETKVLADFVRSRVVGGKQQLGMFLDIHSNAELVLWPFGYTYNNTVPGSMSADEEAAHRTIGRELASTNGFAPEQSSDLYITDGTTDDYTWGQQRIFSFTFELAGGSFYPAPSAIAGEVQRSREALLRLTDYADCPYRAIGKQGQYCAA</sequence>
<evidence type="ECO:0000256" key="14">
    <source>
        <dbReference type="PROSITE-ProRule" id="PRU01379"/>
    </source>
</evidence>
<comment type="catalytic activity">
    <reaction evidence="10">
        <text>Releases a C-terminal residue, which may be hydrophobic or positively charged.</text>
        <dbReference type="EC" id="3.4.17.18"/>
    </reaction>
</comment>
<evidence type="ECO:0000256" key="2">
    <source>
        <dbReference type="ARBA" id="ARBA00005988"/>
    </source>
</evidence>
<comment type="similarity">
    <text evidence="2 14">Belongs to the peptidase M14 family.</text>
</comment>
<keyword evidence="8" id="KW-0862">Zinc</keyword>
<dbReference type="PANTHER" id="PTHR11705:SF143">
    <property type="entry name" value="SLL0236 PROTEIN"/>
    <property type="match status" value="1"/>
</dbReference>